<evidence type="ECO:0000313" key="3">
    <source>
        <dbReference type="EMBL" id="ODQ70795.1"/>
    </source>
</evidence>
<sequence>MSAVIVTEDDDLPHVGPPNTRRPPGRPHKKRVRTEDVGIAKKRVKVTCGRCHKQLGHNASTCTEPQQE</sequence>
<dbReference type="EMBL" id="KV454306">
    <property type="protein sequence ID" value="ODQ68982.1"/>
    <property type="molecule type" value="Genomic_DNA"/>
</dbReference>
<feature type="compositionally biased region" description="Basic residues" evidence="1">
    <location>
        <begin position="23"/>
        <end position="32"/>
    </location>
</feature>
<protein>
    <submittedName>
        <fullName evidence="4">Uncharacterized protein</fullName>
    </submittedName>
</protein>
<dbReference type="Proteomes" id="UP000094385">
    <property type="component" value="Unassembled WGS sequence"/>
</dbReference>
<evidence type="ECO:0000313" key="7">
    <source>
        <dbReference type="Proteomes" id="UP000094385"/>
    </source>
</evidence>
<dbReference type="EMBL" id="KV454294">
    <property type="protein sequence ID" value="ODQ72946.1"/>
    <property type="molecule type" value="Genomic_DNA"/>
</dbReference>
<feature type="region of interest" description="Disordered" evidence="1">
    <location>
        <begin position="1"/>
        <end position="37"/>
    </location>
</feature>
<proteinExistence type="predicted"/>
<evidence type="ECO:0000256" key="1">
    <source>
        <dbReference type="SAM" id="MobiDB-lite"/>
    </source>
</evidence>
<evidence type="ECO:0000313" key="6">
    <source>
        <dbReference type="EMBL" id="ODQ74765.1"/>
    </source>
</evidence>
<reference evidence="4 7" key="1">
    <citation type="journal article" date="2016" name="Proc. Natl. Acad. Sci. U.S.A.">
        <title>Comparative genomics of biotechnologically important yeasts.</title>
        <authorList>
            <person name="Riley R."/>
            <person name="Haridas S."/>
            <person name="Wolfe K.H."/>
            <person name="Lopes M.R."/>
            <person name="Hittinger C.T."/>
            <person name="Goeker M."/>
            <person name="Salamov A.A."/>
            <person name="Wisecaver J.H."/>
            <person name="Long T.M."/>
            <person name="Calvey C.H."/>
            <person name="Aerts A.L."/>
            <person name="Barry K.W."/>
            <person name="Choi C."/>
            <person name="Clum A."/>
            <person name="Coughlan A.Y."/>
            <person name="Deshpande S."/>
            <person name="Douglass A.P."/>
            <person name="Hanson S.J."/>
            <person name="Klenk H.-P."/>
            <person name="LaButti K.M."/>
            <person name="Lapidus A."/>
            <person name="Lindquist E.A."/>
            <person name="Lipzen A.M."/>
            <person name="Meier-Kolthoff J.P."/>
            <person name="Ohm R.A."/>
            <person name="Otillar R.P."/>
            <person name="Pangilinan J.L."/>
            <person name="Peng Y."/>
            <person name="Rokas A."/>
            <person name="Rosa C.A."/>
            <person name="Scheuner C."/>
            <person name="Sibirny A.A."/>
            <person name="Slot J.C."/>
            <person name="Stielow J.B."/>
            <person name="Sun H."/>
            <person name="Kurtzman C.P."/>
            <person name="Blackwell M."/>
            <person name="Grigoriev I.V."/>
            <person name="Jeffries T.W."/>
        </authorList>
    </citation>
    <scope>NUCLEOTIDE SEQUENCE [LARGE SCALE GENOMIC DNA]</scope>
    <source>
        <strain evidence="4 7">NRRL Y-11557</strain>
    </source>
</reference>
<dbReference type="EMBL" id="KV454299">
    <property type="protein sequence ID" value="ODQ70795.1"/>
    <property type="molecule type" value="Genomic_DNA"/>
</dbReference>
<dbReference type="AlphaFoldDB" id="A0A1E3Q5I9"/>
<keyword evidence="7" id="KW-1185">Reference proteome</keyword>
<name>A0A1E3Q5I9_LIPST</name>
<evidence type="ECO:0000313" key="2">
    <source>
        <dbReference type="EMBL" id="ODQ68982.1"/>
    </source>
</evidence>
<organism evidence="4 7">
    <name type="scientific">Lipomyces starkeyi NRRL Y-11557</name>
    <dbReference type="NCBI Taxonomy" id="675824"/>
    <lineage>
        <taxon>Eukaryota</taxon>
        <taxon>Fungi</taxon>
        <taxon>Dikarya</taxon>
        <taxon>Ascomycota</taxon>
        <taxon>Saccharomycotina</taxon>
        <taxon>Lipomycetes</taxon>
        <taxon>Lipomycetales</taxon>
        <taxon>Lipomycetaceae</taxon>
        <taxon>Lipomyces</taxon>
    </lineage>
</organism>
<evidence type="ECO:0000313" key="5">
    <source>
        <dbReference type="EMBL" id="ODQ73560.1"/>
    </source>
</evidence>
<evidence type="ECO:0000313" key="4">
    <source>
        <dbReference type="EMBL" id="ODQ72946.1"/>
    </source>
</evidence>
<dbReference type="EMBL" id="KV454293">
    <property type="protein sequence ID" value="ODQ73560.1"/>
    <property type="molecule type" value="Genomic_DNA"/>
</dbReference>
<dbReference type="EMBL" id="KV454291">
    <property type="protein sequence ID" value="ODQ74765.1"/>
    <property type="molecule type" value="Genomic_DNA"/>
</dbReference>
<accession>A0A1E3Q5I9</accession>
<gene>
    <name evidence="6" type="ORF">LIPSTDRAFT_68869</name>
    <name evidence="5" type="ORF">LIPSTDRAFT_70567</name>
    <name evidence="4" type="ORF">LIPSTDRAFT_71220</name>
    <name evidence="3" type="ORF">LIPSTDRAFT_74275</name>
    <name evidence="2" type="ORF">LIPSTDRAFT_76466</name>
</gene>